<reference evidence="7" key="1">
    <citation type="submission" date="2016-09" db="EMBL/GenBank/DDBJ databases">
        <authorList>
            <person name="Varghese N."/>
            <person name="Submissions S."/>
        </authorList>
    </citation>
    <scope>NUCLEOTIDE SEQUENCE [LARGE SCALE GENOMIC DNA]</scope>
    <source>
        <strain evidence="7">ANC 4466</strain>
    </source>
</reference>
<comment type="similarity">
    <text evidence="5">Belongs to the YciB family.</text>
</comment>
<keyword evidence="3 5" id="KW-1133">Transmembrane helix</keyword>
<name>A0A240E7E5_9GAMM</name>
<keyword evidence="5" id="KW-0997">Cell inner membrane</keyword>
<dbReference type="Proteomes" id="UP000219042">
    <property type="component" value="Unassembled WGS sequence"/>
</dbReference>
<evidence type="ECO:0000256" key="4">
    <source>
        <dbReference type="ARBA" id="ARBA00023136"/>
    </source>
</evidence>
<keyword evidence="4 5" id="KW-0472">Membrane</keyword>
<evidence type="ECO:0000256" key="5">
    <source>
        <dbReference type="HAMAP-Rule" id="MF_00189"/>
    </source>
</evidence>
<dbReference type="PANTHER" id="PTHR36917">
    <property type="entry name" value="INTRACELLULAR SEPTATION PROTEIN A-RELATED"/>
    <property type="match status" value="1"/>
</dbReference>
<keyword evidence="7" id="KW-1185">Reference proteome</keyword>
<evidence type="ECO:0000313" key="7">
    <source>
        <dbReference type="Proteomes" id="UP000219042"/>
    </source>
</evidence>
<keyword evidence="1 5" id="KW-1003">Cell membrane</keyword>
<dbReference type="InterPro" id="IPR006008">
    <property type="entry name" value="YciB"/>
</dbReference>
<dbReference type="GO" id="GO:0005886">
    <property type="term" value="C:plasma membrane"/>
    <property type="evidence" value="ECO:0007669"/>
    <property type="project" value="UniProtKB-SubCell"/>
</dbReference>
<feature type="transmembrane region" description="Helical" evidence="5">
    <location>
        <begin position="102"/>
        <end position="119"/>
    </location>
</feature>
<dbReference type="PANTHER" id="PTHR36917:SF1">
    <property type="entry name" value="INNER MEMBRANE-SPANNING PROTEIN YCIB"/>
    <property type="match status" value="1"/>
</dbReference>
<feature type="transmembrane region" description="Helical" evidence="5">
    <location>
        <begin position="177"/>
        <end position="195"/>
    </location>
</feature>
<feature type="transmembrane region" description="Helical" evidence="5">
    <location>
        <begin position="44"/>
        <end position="65"/>
    </location>
</feature>
<organism evidence="6 7">
    <name type="scientific">Acinetobacter puyangensis</name>
    <dbReference type="NCBI Taxonomy" id="1096779"/>
    <lineage>
        <taxon>Bacteria</taxon>
        <taxon>Pseudomonadati</taxon>
        <taxon>Pseudomonadota</taxon>
        <taxon>Gammaproteobacteria</taxon>
        <taxon>Moraxellales</taxon>
        <taxon>Moraxellaceae</taxon>
        <taxon>Acinetobacter</taxon>
    </lineage>
</organism>
<dbReference type="AlphaFoldDB" id="A0A240E7E5"/>
<sequence length="203" mass="23450">MKALLDYLPLIIFFYFYKTTDPKDNHHPLLELVGSAGNADQNHILVATSALLIATLIVYGCLFIFQKFHLEKTQWFIIIMSLVFGGITLALSDVTYIKLKAIIINAGIGIAFLLTPYFTKDKQPIIKKLFESILQFDDKGWIRLNWIWCIQFFILAALHGFFGFVYMDGKYWGEFTAFGDIIFTLSYIAIMFFCVRKHFKSPE</sequence>
<evidence type="ECO:0000256" key="1">
    <source>
        <dbReference type="ARBA" id="ARBA00022475"/>
    </source>
</evidence>
<evidence type="ECO:0000256" key="3">
    <source>
        <dbReference type="ARBA" id="ARBA00022989"/>
    </source>
</evidence>
<accession>A0A240E7E5</accession>
<protein>
    <recommendedName>
        <fullName evidence="5">Inner membrane-spanning protein YciB</fullName>
    </recommendedName>
</protein>
<dbReference type="RefSeq" id="WP_097078918.1">
    <property type="nucleotide sequence ID" value="NZ_BAABHT010000009.1"/>
</dbReference>
<feature type="transmembrane region" description="Helical" evidence="5">
    <location>
        <begin position="140"/>
        <end position="165"/>
    </location>
</feature>
<proteinExistence type="inferred from homology"/>
<dbReference type="EMBL" id="OANT01000004">
    <property type="protein sequence ID" value="SNX44667.1"/>
    <property type="molecule type" value="Genomic_DNA"/>
</dbReference>
<dbReference type="Pfam" id="PF04279">
    <property type="entry name" value="IspA"/>
    <property type="match status" value="1"/>
</dbReference>
<dbReference type="HAMAP" id="MF_00189">
    <property type="entry name" value="YciB"/>
    <property type="match status" value="1"/>
</dbReference>
<comment type="subcellular location">
    <subcellularLocation>
        <location evidence="5">Cell inner membrane</location>
        <topology evidence="5">Multi-pass membrane protein</topology>
    </subcellularLocation>
</comment>
<comment type="function">
    <text evidence="5">Plays a role in cell envelope biogenesis, maintenance of cell envelope integrity and membrane homeostasis.</text>
</comment>
<evidence type="ECO:0000256" key="2">
    <source>
        <dbReference type="ARBA" id="ARBA00022692"/>
    </source>
</evidence>
<gene>
    <name evidence="5" type="primary">yciB</name>
    <name evidence="6" type="ORF">SAMN05421731_10418</name>
</gene>
<keyword evidence="2 5" id="KW-0812">Transmembrane</keyword>
<evidence type="ECO:0000313" key="6">
    <source>
        <dbReference type="EMBL" id="SNX44667.1"/>
    </source>
</evidence>
<feature type="transmembrane region" description="Helical" evidence="5">
    <location>
        <begin position="77"/>
        <end position="96"/>
    </location>
</feature>
<dbReference type="OrthoDB" id="9788219at2"/>